<evidence type="ECO:0000313" key="3">
    <source>
        <dbReference type="EMBL" id="TDR05881.1"/>
    </source>
</evidence>
<dbReference type="GO" id="GO:0000166">
    <property type="term" value="F:nucleotide binding"/>
    <property type="evidence" value="ECO:0007669"/>
    <property type="project" value="InterPro"/>
</dbReference>
<dbReference type="SUPFAM" id="SSF51735">
    <property type="entry name" value="NAD(P)-binding Rossmann-fold domains"/>
    <property type="match status" value="1"/>
</dbReference>
<dbReference type="PANTHER" id="PTHR43377:SF1">
    <property type="entry name" value="BILIVERDIN REDUCTASE A"/>
    <property type="match status" value="1"/>
</dbReference>
<proteinExistence type="predicted"/>
<dbReference type="InterPro" id="IPR051450">
    <property type="entry name" value="Gfo/Idh/MocA_Oxidoreductases"/>
</dbReference>
<dbReference type="Pfam" id="PF22725">
    <property type="entry name" value="GFO_IDH_MocA_C3"/>
    <property type="match status" value="1"/>
</dbReference>
<dbReference type="PANTHER" id="PTHR43377">
    <property type="entry name" value="BILIVERDIN REDUCTASE A"/>
    <property type="match status" value="1"/>
</dbReference>
<protein>
    <submittedName>
        <fullName evidence="3">1,5-anhydro-D-fructose reductase (1,5-anhydro-D-mannitol-forming)</fullName>
    </submittedName>
</protein>
<evidence type="ECO:0000313" key="4">
    <source>
        <dbReference type="Proteomes" id="UP000295729"/>
    </source>
</evidence>
<dbReference type="Gene3D" id="3.30.360.10">
    <property type="entry name" value="Dihydrodipicolinate Reductase, domain 2"/>
    <property type="match status" value="1"/>
</dbReference>
<dbReference type="InterPro" id="IPR036291">
    <property type="entry name" value="NAD(P)-bd_dom_sf"/>
</dbReference>
<dbReference type="Gene3D" id="3.40.50.720">
    <property type="entry name" value="NAD(P)-binding Rossmann-like Domain"/>
    <property type="match status" value="1"/>
</dbReference>
<dbReference type="OrthoDB" id="9801953at2"/>
<dbReference type="EMBL" id="SNZA01000007">
    <property type="protein sequence ID" value="TDR05881.1"/>
    <property type="molecule type" value="Genomic_DNA"/>
</dbReference>
<dbReference type="Pfam" id="PF01408">
    <property type="entry name" value="GFO_IDH_MocA"/>
    <property type="match status" value="1"/>
</dbReference>
<keyword evidence="4" id="KW-1185">Reference proteome</keyword>
<comment type="caution">
    <text evidence="3">The sequence shown here is derived from an EMBL/GenBank/DDBJ whole genome shotgun (WGS) entry which is preliminary data.</text>
</comment>
<feature type="domain" description="GFO/IDH/MocA-like oxidoreductase" evidence="2">
    <location>
        <begin position="134"/>
        <end position="252"/>
    </location>
</feature>
<sequence>MTTITGWGLIGASNIASSYMIDAIRAQEGHEVVSVLSSDALRGQAFAAEHSIEHAAESLADLLNNPQVHAVYISTTNELHFKQAIQAAQAGKHVLCEKPLALDIQQAKDMVAECEKHGVVLATNHHLRNSALLATAKSCLQSGIIGKVQNVRVFHAVALPAKLKTWRLTSNNGGGVVLDITVHDADTLAYLLDEYPSEVTALTDQASRAAGVEDAVMMIWNYNSGIMAQVHEGFKTGHSQTGIEILGEKGTLIGTNCLTQEPIGELVLQQRNDDGELTRKTLDIPHRNLYIEGTRRFVEAMNGEGTPAATGEDGVRSLTVALSVKQALESRCVERVIL</sequence>
<evidence type="ECO:0000259" key="2">
    <source>
        <dbReference type="Pfam" id="PF22725"/>
    </source>
</evidence>
<reference evidence="3 4" key="1">
    <citation type="submission" date="2019-03" db="EMBL/GenBank/DDBJ databases">
        <title>Genomic Encyclopedia of Type Strains, Phase IV (KMG-IV): sequencing the most valuable type-strain genomes for metagenomic binning, comparative biology and taxonomic classification.</title>
        <authorList>
            <person name="Goeker M."/>
        </authorList>
    </citation>
    <scope>NUCLEOTIDE SEQUENCE [LARGE SCALE GENOMIC DNA]</scope>
    <source>
        <strain evidence="3 4">DSM 5604</strain>
    </source>
</reference>
<dbReference type="SUPFAM" id="SSF55347">
    <property type="entry name" value="Glyceraldehyde-3-phosphate dehydrogenase-like, C-terminal domain"/>
    <property type="match status" value="1"/>
</dbReference>
<dbReference type="RefSeq" id="WP_133564995.1">
    <property type="nucleotide sequence ID" value="NZ_SNZA01000007.1"/>
</dbReference>
<dbReference type="AlphaFoldDB" id="A0A4R6WXF9"/>
<dbReference type="InterPro" id="IPR000683">
    <property type="entry name" value="Gfo/Idh/MocA-like_OxRdtase_N"/>
</dbReference>
<evidence type="ECO:0000259" key="1">
    <source>
        <dbReference type="Pfam" id="PF01408"/>
    </source>
</evidence>
<organism evidence="3 4">
    <name type="scientific">Marinomonas communis</name>
    <dbReference type="NCBI Taxonomy" id="28254"/>
    <lineage>
        <taxon>Bacteria</taxon>
        <taxon>Pseudomonadati</taxon>
        <taxon>Pseudomonadota</taxon>
        <taxon>Gammaproteobacteria</taxon>
        <taxon>Oceanospirillales</taxon>
        <taxon>Oceanospirillaceae</taxon>
        <taxon>Marinomonas</taxon>
    </lineage>
</organism>
<feature type="domain" description="Gfo/Idh/MocA-like oxidoreductase N-terminal" evidence="1">
    <location>
        <begin position="7"/>
        <end position="125"/>
    </location>
</feature>
<name>A0A4R6WXF9_9GAMM</name>
<dbReference type="InterPro" id="IPR055170">
    <property type="entry name" value="GFO_IDH_MocA-like_dom"/>
</dbReference>
<accession>A0A4R6WXF9</accession>
<gene>
    <name evidence="3" type="ORF">C8D85_3402</name>
</gene>
<dbReference type="Proteomes" id="UP000295729">
    <property type="component" value="Unassembled WGS sequence"/>
</dbReference>